<reference evidence="1" key="1">
    <citation type="submission" date="2021-05" db="EMBL/GenBank/DDBJ databases">
        <authorList>
            <person name="Scholz U."/>
            <person name="Mascher M."/>
            <person name="Fiebig A."/>
        </authorList>
    </citation>
    <scope>NUCLEOTIDE SEQUENCE [LARGE SCALE GENOMIC DNA]</scope>
</reference>
<dbReference type="EnsemblPlants" id="AVESA.00010b.r2.5DG0946240.1">
    <property type="protein sequence ID" value="AVESA.00010b.r2.5DG0946240.1.CDS"/>
    <property type="gene ID" value="AVESA.00010b.r2.5DG0946240"/>
</dbReference>
<organism evidence="1 2">
    <name type="scientific">Avena sativa</name>
    <name type="common">Oat</name>
    <dbReference type="NCBI Taxonomy" id="4498"/>
    <lineage>
        <taxon>Eukaryota</taxon>
        <taxon>Viridiplantae</taxon>
        <taxon>Streptophyta</taxon>
        <taxon>Embryophyta</taxon>
        <taxon>Tracheophyta</taxon>
        <taxon>Spermatophyta</taxon>
        <taxon>Magnoliopsida</taxon>
        <taxon>Liliopsida</taxon>
        <taxon>Poales</taxon>
        <taxon>Poaceae</taxon>
        <taxon>BOP clade</taxon>
        <taxon>Pooideae</taxon>
        <taxon>Poodae</taxon>
        <taxon>Poeae</taxon>
        <taxon>Poeae Chloroplast Group 1 (Aveneae type)</taxon>
        <taxon>Aveninae</taxon>
        <taxon>Avena</taxon>
    </lineage>
</organism>
<protein>
    <submittedName>
        <fullName evidence="1">Uncharacterized protein</fullName>
    </submittedName>
</protein>
<keyword evidence="2" id="KW-1185">Reference proteome</keyword>
<sequence>MVSATVATEAPLVHVAFSSGASHFVACTATGLHVFSCDDSVERVHCRCNAAVASGGGEVASAELLTRSNLAVVVRRPNGASAVHALQFLDGMCGETIAVKPVGTPGLGAVGGVRLLGDHVLVAGEKSAMLGVKGDPMNNNAELKTTGPNPLGLCALAIDQATLVYALPREEKGAVQVCRSGSPDASVDVHAHESSLACIALSPDGRLLATAGSKGTLVRIFSTHDGSKLQELRRGTDRADIHCIAFSPDSKWLAVSSDKATVHVFMVAVDLDLASSTPESEAEQKQNAPEEGGQAVPAAPAAASTPAPAKANKGSSLSFLKGYLPSYFSSEWSLAQFRLPEGVSRQVLGGVRAATPQHRAHHRQRRKLLPVPLRPRERRRHGAAGAQEVHEDQVLARSEAGREN</sequence>
<proteinExistence type="predicted"/>
<evidence type="ECO:0000313" key="1">
    <source>
        <dbReference type="EnsemblPlants" id="AVESA.00010b.r2.5DG0946240.1.CDS"/>
    </source>
</evidence>
<accession>A0ACD5YBW2</accession>
<evidence type="ECO:0000313" key="2">
    <source>
        <dbReference type="Proteomes" id="UP001732700"/>
    </source>
</evidence>
<name>A0ACD5YBW2_AVESA</name>
<dbReference type="Proteomes" id="UP001732700">
    <property type="component" value="Chromosome 5D"/>
</dbReference>
<reference evidence="1" key="2">
    <citation type="submission" date="2025-09" db="UniProtKB">
        <authorList>
            <consortium name="EnsemblPlants"/>
        </authorList>
    </citation>
    <scope>IDENTIFICATION</scope>
</reference>